<accession>A0A3A9ZFM5</accession>
<organism evidence="3 4">
    <name type="scientific">Streptomyces hoynatensis</name>
    <dbReference type="NCBI Taxonomy" id="1141874"/>
    <lineage>
        <taxon>Bacteria</taxon>
        <taxon>Bacillati</taxon>
        <taxon>Actinomycetota</taxon>
        <taxon>Actinomycetes</taxon>
        <taxon>Kitasatosporales</taxon>
        <taxon>Streptomycetaceae</taxon>
        <taxon>Streptomyces</taxon>
    </lineage>
</organism>
<evidence type="ECO:0000259" key="2">
    <source>
        <dbReference type="Pfam" id="PF18970"/>
    </source>
</evidence>
<evidence type="ECO:0000313" key="4">
    <source>
        <dbReference type="Proteomes" id="UP000272474"/>
    </source>
</evidence>
<feature type="compositionally biased region" description="Acidic residues" evidence="1">
    <location>
        <begin position="24"/>
        <end position="42"/>
    </location>
</feature>
<keyword evidence="4" id="KW-1185">Reference proteome</keyword>
<feature type="domain" description="DUF5709" evidence="2">
    <location>
        <begin position="106"/>
        <end position="150"/>
    </location>
</feature>
<dbReference type="Proteomes" id="UP000272474">
    <property type="component" value="Unassembled WGS sequence"/>
</dbReference>
<dbReference type="EMBL" id="RBAL01000001">
    <property type="protein sequence ID" value="RKN47201.1"/>
    <property type="molecule type" value="Genomic_DNA"/>
</dbReference>
<dbReference type="InterPro" id="IPR043763">
    <property type="entry name" value="DUF5709"/>
</dbReference>
<feature type="compositionally biased region" description="Basic and acidic residues" evidence="1">
    <location>
        <begin position="96"/>
        <end position="110"/>
    </location>
</feature>
<reference evidence="3 4" key="1">
    <citation type="journal article" date="2014" name="Int. J. Syst. Evol. Microbiol.">
        <title>Streptomyces hoynatensis sp. nov., isolated from deep marine sediment.</title>
        <authorList>
            <person name="Veyisoglu A."/>
            <person name="Sahin N."/>
        </authorList>
    </citation>
    <scope>NUCLEOTIDE SEQUENCE [LARGE SCALE GENOMIC DNA]</scope>
    <source>
        <strain evidence="3 4">KCTC 29097</strain>
    </source>
</reference>
<evidence type="ECO:0000313" key="3">
    <source>
        <dbReference type="EMBL" id="RKN47201.1"/>
    </source>
</evidence>
<sequence>MSDEEAMGDEVYQPDRTELWDQPNELDMEDALDERDLDDTMEEGYSPPEKPLAVRDHGTTAREQRERESLDERVGEEEPDVSVPPGDGIGDSPDMWGERADEAVSGERRAGRLSGVEDESPRHHQDTTARDVGIDGGAASAEEAAMHITEAGRPDEGEEPEPGEAGAA</sequence>
<evidence type="ECO:0000256" key="1">
    <source>
        <dbReference type="SAM" id="MobiDB-lite"/>
    </source>
</evidence>
<comment type="caution">
    <text evidence="3">The sequence shown here is derived from an EMBL/GenBank/DDBJ whole genome shotgun (WGS) entry which is preliminary data.</text>
</comment>
<protein>
    <recommendedName>
        <fullName evidence="2">DUF5709 domain-containing protein</fullName>
    </recommendedName>
</protein>
<feature type="compositionally biased region" description="Basic and acidic residues" evidence="1">
    <location>
        <begin position="52"/>
        <end position="73"/>
    </location>
</feature>
<feature type="region of interest" description="Disordered" evidence="1">
    <location>
        <begin position="1"/>
        <end position="168"/>
    </location>
</feature>
<dbReference type="AlphaFoldDB" id="A0A3A9ZFM5"/>
<proteinExistence type="predicted"/>
<dbReference type="OrthoDB" id="3212066at2"/>
<dbReference type="Pfam" id="PF18970">
    <property type="entry name" value="DUF5709"/>
    <property type="match status" value="1"/>
</dbReference>
<gene>
    <name evidence="3" type="ORF">D7294_03270</name>
</gene>
<dbReference type="RefSeq" id="WP_120675128.1">
    <property type="nucleotide sequence ID" value="NZ_RBAL01000001.1"/>
</dbReference>
<feature type="compositionally biased region" description="Basic and acidic residues" evidence="1">
    <location>
        <begin position="119"/>
        <end position="133"/>
    </location>
</feature>
<name>A0A3A9ZFM5_9ACTN</name>